<evidence type="ECO:0000313" key="2">
    <source>
        <dbReference type="Proteomes" id="UP001489333"/>
    </source>
</evidence>
<dbReference type="Pfam" id="PF14022">
    <property type="entry name" value="DUF4238"/>
    <property type="match status" value="1"/>
</dbReference>
<keyword evidence="2" id="KW-1185">Reference proteome</keyword>
<gene>
    <name evidence="1" type="ORF">AAGS29_07370</name>
</gene>
<sequence length="291" mass="34263">MKKKQHYVWKYYLSSWANESNQIWCRRDNNFFYTALENIAQKRYFYEAEALNDLEQEIVYKQLASRHPSSIIVNASTLNVYDIVSRGDEEQRRCGLEEYHTEIEHKVIDTIKLLLNKDMSWIEEKTKKIDFCNFLGIQYTRTNRSLMMQKEMIQEVLKKNPKYNDNVDPIKIVKVLNMVMSNHIGNWIYSSGLFSLISNNSDVEFVTGDQPILNIGEKHEDGVAKEMKIYYPLSPKIALLISNYYVENDIHDENEVKKYNNFIIDASFEQIYASSKCSLERACEVYSSKES</sequence>
<protein>
    <submittedName>
        <fullName evidence="1">DUF4238 domain-containing protein</fullName>
    </submittedName>
</protein>
<comment type="caution">
    <text evidence="1">The sequence shown here is derived from an EMBL/GenBank/DDBJ whole genome shotgun (WGS) entry which is preliminary data.</text>
</comment>
<evidence type="ECO:0000313" key="1">
    <source>
        <dbReference type="EMBL" id="MEM6248429.1"/>
    </source>
</evidence>
<dbReference type="EMBL" id="JBCHKU010000007">
    <property type="protein sequence ID" value="MEM6248429.1"/>
    <property type="molecule type" value="Genomic_DNA"/>
</dbReference>
<dbReference type="InterPro" id="IPR025332">
    <property type="entry name" value="DUF4238"/>
</dbReference>
<organism evidence="1 2">
    <name type="scientific">Shewanella vaxholmensis</name>
    <dbReference type="NCBI Taxonomy" id="3063535"/>
    <lineage>
        <taxon>Bacteria</taxon>
        <taxon>Pseudomonadati</taxon>
        <taxon>Pseudomonadota</taxon>
        <taxon>Gammaproteobacteria</taxon>
        <taxon>Alteromonadales</taxon>
        <taxon>Shewanellaceae</taxon>
        <taxon>Shewanella</taxon>
    </lineage>
</organism>
<dbReference type="RefSeq" id="WP_342901962.1">
    <property type="nucleotide sequence ID" value="NZ_JBCHKU010000007.1"/>
</dbReference>
<proteinExistence type="predicted"/>
<reference evidence="1 2" key="1">
    <citation type="submission" date="2024-04" db="EMBL/GenBank/DDBJ databases">
        <title>Novel Shewanella species isolated from Baltic Sea sediments.</title>
        <authorList>
            <person name="Martin-Rodriguez A.J."/>
            <person name="Fernandez-Juarez V."/>
            <person name="Valeriano V.D."/>
            <person name="Mihindukulasooriya I."/>
            <person name="Ceresnova L."/>
            <person name="Joffre E."/>
            <person name="Jensie-Markopoulos S."/>
            <person name="Moore E.R.B."/>
            <person name="Sjoling A."/>
        </authorList>
    </citation>
    <scope>NUCLEOTIDE SEQUENCE [LARGE SCALE GENOMIC DNA]</scope>
    <source>
        <strain evidence="1 2">VAX-SP0-0CM-1</strain>
    </source>
</reference>
<name>A0ABU9UQB7_9GAMM</name>
<dbReference type="Proteomes" id="UP001489333">
    <property type="component" value="Unassembled WGS sequence"/>
</dbReference>
<accession>A0ABU9UQB7</accession>